<dbReference type="OrthoDB" id="21552at10239"/>
<protein>
    <submittedName>
        <fullName evidence="1">Uncharacterized protein</fullName>
    </submittedName>
</protein>
<gene>
    <name evidence="1" type="ORF">phiHau3_3</name>
</gene>
<evidence type="ECO:0000313" key="2">
    <source>
        <dbReference type="Proteomes" id="UP000008042"/>
    </source>
</evidence>
<organism evidence="1 2">
    <name type="scientific">Streptomyces phage phiHau3</name>
    <dbReference type="NCBI Taxonomy" id="1204524"/>
    <lineage>
        <taxon>Viruses</taxon>
        <taxon>Duplodnaviria</taxon>
        <taxon>Heunggongvirae</taxon>
        <taxon>Uroviricota</taxon>
        <taxon>Caudoviricetes</taxon>
        <taxon>Arquatrovirinae</taxon>
        <taxon>Hautrevirus</taxon>
        <taxon>Hautrevirus hau3</taxon>
    </lineage>
</organism>
<dbReference type="RefSeq" id="YP_006906182.1">
    <property type="nucleotide sequence ID" value="NC_018836.1"/>
</dbReference>
<dbReference type="KEGG" id="vg:13826648"/>
<evidence type="ECO:0000313" key="1">
    <source>
        <dbReference type="EMBL" id="AFU61984.1"/>
    </source>
</evidence>
<dbReference type="EMBL" id="JX182369">
    <property type="protein sequence ID" value="AFU61984.1"/>
    <property type="molecule type" value="Genomic_DNA"/>
</dbReference>
<reference evidence="2" key="1">
    <citation type="submission" date="2012-06" db="EMBL/GenBank/DDBJ databases">
        <authorList>
            <person name="Smith M.C.M."/>
            <person name="Hendrix R."/>
            <person name="Hatfull G.F."/>
            <person name="Buttner M.J."/>
            <person name="Bibb M.J."/>
        </authorList>
    </citation>
    <scope>NUCLEOTIDE SEQUENCE [LARGE SCALE GENOMIC DNA]</scope>
</reference>
<dbReference type="GeneID" id="13826648"/>
<sequence>MSIWTWLWAGWLGAFLVIEGKALFNKEKGDTLSEHVWRWFSTERTAKAAGQPTGWVRLRRFTLLAFMAWLSAHFVTGGWV</sequence>
<proteinExistence type="predicted"/>
<dbReference type="Proteomes" id="UP000008042">
    <property type="component" value="Segment"/>
</dbReference>
<keyword evidence="2" id="KW-1185">Reference proteome</keyword>
<name>K4IAX9_9CAUD</name>
<accession>K4IAX9</accession>